<dbReference type="SUPFAM" id="SSF55608">
    <property type="entry name" value="Homing endonucleases"/>
    <property type="match status" value="2"/>
</dbReference>
<organism evidence="2 3">
    <name type="scientific">Candidatus Woesebacteria bacterium GW2011_GWA1_39_8</name>
    <dbReference type="NCBI Taxonomy" id="1618552"/>
    <lineage>
        <taxon>Bacteria</taxon>
        <taxon>Candidatus Woeseibacteriota</taxon>
    </lineage>
</organism>
<feature type="domain" description="DOD-type homing endonuclease" evidence="1">
    <location>
        <begin position="4"/>
        <end position="159"/>
    </location>
</feature>
<comment type="caution">
    <text evidence="2">The sequence shown here is derived from an EMBL/GenBank/DDBJ whole genome shotgun (WGS) entry which is preliminary data.</text>
</comment>
<name>A0A0G0S2A6_9BACT</name>
<sequence length="213" mass="24666">MAYLLGLIYADGTIKDVRISSRTCYIAVSSNDLDLLEQVRKVLSSTHKIYTRKSRMVKFSDHKIYKCSTSYILRVGNKMIYQDLVNLGLTPRKSLKIQLPDVPVEYFNFFLRGYFDGDGCLSIFLQLGRMKPRIRITFTSGSHTFLLQLVTNLGKLINTTKGTISTKNRTSWLSYSKKDSIKILSYMYKNLNQAPYLERKYKKYLSIKFSTLN</sequence>
<dbReference type="EMBL" id="LBXL01000041">
    <property type="protein sequence ID" value="KKR28815.1"/>
    <property type="molecule type" value="Genomic_DNA"/>
</dbReference>
<dbReference type="GO" id="GO:0004519">
    <property type="term" value="F:endonuclease activity"/>
    <property type="evidence" value="ECO:0007669"/>
    <property type="project" value="InterPro"/>
</dbReference>
<accession>A0A0G0S2A6</accession>
<evidence type="ECO:0000259" key="1">
    <source>
        <dbReference type="PROSITE" id="PS50819"/>
    </source>
</evidence>
<dbReference type="PROSITE" id="PS50819">
    <property type="entry name" value="INTEIN_ENDONUCLEASE"/>
    <property type="match status" value="1"/>
</dbReference>
<dbReference type="Pfam" id="PF00961">
    <property type="entry name" value="LAGLIDADG_1"/>
    <property type="match status" value="1"/>
</dbReference>
<evidence type="ECO:0000313" key="3">
    <source>
        <dbReference type="Proteomes" id="UP000034793"/>
    </source>
</evidence>
<reference evidence="2 3" key="1">
    <citation type="journal article" date="2015" name="Nature">
        <title>rRNA introns, odd ribosomes, and small enigmatic genomes across a large radiation of phyla.</title>
        <authorList>
            <person name="Brown C.T."/>
            <person name="Hug L.A."/>
            <person name="Thomas B.C."/>
            <person name="Sharon I."/>
            <person name="Castelle C.J."/>
            <person name="Singh A."/>
            <person name="Wilkins M.J."/>
            <person name="Williams K.H."/>
            <person name="Banfield J.F."/>
        </authorList>
    </citation>
    <scope>NUCLEOTIDE SEQUENCE [LARGE SCALE GENOMIC DNA]</scope>
</reference>
<evidence type="ECO:0000313" key="2">
    <source>
        <dbReference type="EMBL" id="KKR28815.1"/>
    </source>
</evidence>
<proteinExistence type="predicted"/>
<protein>
    <submittedName>
        <fullName evidence="2">Intein-containing protein</fullName>
    </submittedName>
</protein>
<dbReference type="InterPro" id="IPR004860">
    <property type="entry name" value="LAGLIDADG_dom"/>
</dbReference>
<dbReference type="InterPro" id="IPR004042">
    <property type="entry name" value="Intein_endonuc_central"/>
</dbReference>
<gene>
    <name evidence="2" type="ORF">UT61_C0041G0002</name>
</gene>
<dbReference type="Gene3D" id="3.10.28.10">
    <property type="entry name" value="Homing endonucleases"/>
    <property type="match status" value="1"/>
</dbReference>
<dbReference type="Pfam" id="PF14528">
    <property type="entry name" value="LAGLIDADG_3"/>
    <property type="match status" value="1"/>
</dbReference>
<dbReference type="AlphaFoldDB" id="A0A0G0S2A6"/>
<dbReference type="Proteomes" id="UP000034793">
    <property type="component" value="Unassembled WGS sequence"/>
</dbReference>
<dbReference type="InterPro" id="IPR027434">
    <property type="entry name" value="Homing_endonucl"/>
</dbReference>